<accession>A0AAW1R1V7</accession>
<protein>
    <recommendedName>
        <fullName evidence="8">Protein-serine/threonine phosphatase</fullName>
    </recommendedName>
</protein>
<dbReference type="PANTHER" id="PTHR24320">
    <property type="entry name" value="RETINOL DEHYDROGENASE"/>
    <property type="match status" value="1"/>
</dbReference>
<evidence type="ECO:0000256" key="3">
    <source>
        <dbReference type="SAM" id="MobiDB-lite"/>
    </source>
</evidence>
<dbReference type="GO" id="GO:0005524">
    <property type="term" value="F:ATP binding"/>
    <property type="evidence" value="ECO:0007669"/>
    <property type="project" value="InterPro"/>
</dbReference>
<evidence type="ECO:0000259" key="5">
    <source>
        <dbReference type="PROSITE" id="PS51746"/>
    </source>
</evidence>
<dbReference type="InterPro" id="IPR011009">
    <property type="entry name" value="Kinase-like_dom_sf"/>
</dbReference>
<dbReference type="CDD" id="cd00143">
    <property type="entry name" value="PP2Cc"/>
    <property type="match status" value="1"/>
</dbReference>
<dbReference type="InterPro" id="IPR036291">
    <property type="entry name" value="NAD(P)-bd_dom_sf"/>
</dbReference>
<evidence type="ECO:0000313" key="7">
    <source>
        <dbReference type="Proteomes" id="UP001445335"/>
    </source>
</evidence>
<dbReference type="InterPro" id="IPR001932">
    <property type="entry name" value="PPM-type_phosphatase-like_dom"/>
</dbReference>
<comment type="caution">
    <text evidence="6">The sequence shown here is derived from an EMBL/GenBank/DDBJ whole genome shotgun (WGS) entry which is preliminary data.</text>
</comment>
<dbReference type="SUPFAM" id="SSF51735">
    <property type="entry name" value="NAD(P)-binding Rossmann-fold domains"/>
    <property type="match status" value="1"/>
</dbReference>
<dbReference type="InterPro" id="IPR020904">
    <property type="entry name" value="Sc_DH/Rdtase_CS"/>
</dbReference>
<feature type="compositionally biased region" description="Gly residues" evidence="3">
    <location>
        <begin position="703"/>
        <end position="722"/>
    </location>
</feature>
<evidence type="ECO:0008006" key="8">
    <source>
        <dbReference type="Google" id="ProtNLM"/>
    </source>
</evidence>
<dbReference type="Gene3D" id="1.10.510.10">
    <property type="entry name" value="Transferase(Phosphotransferase) domain 1"/>
    <property type="match status" value="1"/>
</dbReference>
<dbReference type="Proteomes" id="UP001445335">
    <property type="component" value="Unassembled WGS sequence"/>
</dbReference>
<organism evidence="6 7">
    <name type="scientific">Elliptochloris bilobata</name>
    <dbReference type="NCBI Taxonomy" id="381761"/>
    <lineage>
        <taxon>Eukaryota</taxon>
        <taxon>Viridiplantae</taxon>
        <taxon>Chlorophyta</taxon>
        <taxon>core chlorophytes</taxon>
        <taxon>Trebouxiophyceae</taxon>
        <taxon>Trebouxiophyceae incertae sedis</taxon>
        <taxon>Elliptochloris clade</taxon>
        <taxon>Elliptochloris</taxon>
    </lineage>
</organism>
<dbReference type="PANTHER" id="PTHR24320:SF148">
    <property type="entry name" value="NAD(P)-BINDING ROSSMANN-FOLD SUPERFAMILY PROTEIN"/>
    <property type="match status" value="1"/>
</dbReference>
<dbReference type="SMART" id="SM00220">
    <property type="entry name" value="S_TKc"/>
    <property type="match status" value="1"/>
</dbReference>
<dbReference type="InterPro" id="IPR002347">
    <property type="entry name" value="SDR_fam"/>
</dbReference>
<dbReference type="SUPFAM" id="SSF81606">
    <property type="entry name" value="PP2C-like"/>
    <property type="match status" value="1"/>
</dbReference>
<comment type="similarity">
    <text evidence="1">Belongs to the short-chain dehydrogenases/reductases (SDR) family.</text>
</comment>
<keyword evidence="7" id="KW-1185">Reference proteome</keyword>
<dbReference type="Pfam" id="PF00069">
    <property type="entry name" value="Pkinase"/>
    <property type="match status" value="1"/>
</dbReference>
<dbReference type="GO" id="GO:0016491">
    <property type="term" value="F:oxidoreductase activity"/>
    <property type="evidence" value="ECO:0007669"/>
    <property type="project" value="UniProtKB-KW"/>
</dbReference>
<keyword evidence="2" id="KW-0560">Oxidoreductase</keyword>
<reference evidence="6 7" key="1">
    <citation type="journal article" date="2024" name="Nat. Commun.">
        <title>Phylogenomics reveals the evolutionary origins of lichenization in chlorophyte algae.</title>
        <authorList>
            <person name="Puginier C."/>
            <person name="Libourel C."/>
            <person name="Otte J."/>
            <person name="Skaloud P."/>
            <person name="Haon M."/>
            <person name="Grisel S."/>
            <person name="Petersen M."/>
            <person name="Berrin J.G."/>
            <person name="Delaux P.M."/>
            <person name="Dal Grande F."/>
            <person name="Keller J."/>
        </authorList>
    </citation>
    <scope>NUCLEOTIDE SEQUENCE [LARGE SCALE GENOMIC DNA]</scope>
    <source>
        <strain evidence="6 7">SAG 245.80</strain>
    </source>
</reference>
<feature type="domain" description="Protein kinase" evidence="4">
    <location>
        <begin position="604"/>
        <end position="994"/>
    </location>
</feature>
<feature type="compositionally biased region" description="Low complexity" evidence="3">
    <location>
        <begin position="913"/>
        <end position="929"/>
    </location>
</feature>
<evidence type="ECO:0000313" key="6">
    <source>
        <dbReference type="EMBL" id="KAK9827406.1"/>
    </source>
</evidence>
<dbReference type="InterPro" id="IPR036457">
    <property type="entry name" value="PPM-type-like_dom_sf"/>
</dbReference>
<dbReference type="InterPro" id="IPR008271">
    <property type="entry name" value="Ser/Thr_kinase_AS"/>
</dbReference>
<dbReference type="SUPFAM" id="SSF56112">
    <property type="entry name" value="Protein kinase-like (PK-like)"/>
    <property type="match status" value="1"/>
</dbReference>
<dbReference type="PROSITE" id="PS50011">
    <property type="entry name" value="PROTEIN_KINASE_DOM"/>
    <property type="match status" value="1"/>
</dbReference>
<evidence type="ECO:0000256" key="1">
    <source>
        <dbReference type="ARBA" id="ARBA00006484"/>
    </source>
</evidence>
<name>A0AAW1R1V7_9CHLO</name>
<dbReference type="SMART" id="SM00332">
    <property type="entry name" value="PP2Cc"/>
    <property type="match status" value="1"/>
</dbReference>
<dbReference type="PRINTS" id="PR00080">
    <property type="entry name" value="SDRFAMILY"/>
</dbReference>
<feature type="region of interest" description="Disordered" evidence="3">
    <location>
        <begin position="698"/>
        <end position="722"/>
    </location>
</feature>
<dbReference type="AlphaFoldDB" id="A0AAW1R1V7"/>
<dbReference type="PROSITE" id="PS51746">
    <property type="entry name" value="PPM_2"/>
    <property type="match status" value="1"/>
</dbReference>
<proteinExistence type="inferred from homology"/>
<dbReference type="Pfam" id="PF00481">
    <property type="entry name" value="PP2C"/>
    <property type="match status" value="1"/>
</dbReference>
<feature type="region of interest" description="Disordered" evidence="3">
    <location>
        <begin position="909"/>
        <end position="929"/>
    </location>
</feature>
<gene>
    <name evidence="6" type="ORF">WJX81_008695</name>
</gene>
<feature type="domain" description="PPM-type phosphatase" evidence="5">
    <location>
        <begin position="297"/>
        <end position="555"/>
    </location>
</feature>
<dbReference type="Gene3D" id="3.40.50.720">
    <property type="entry name" value="NAD(P)-binding Rossmann-like Domain"/>
    <property type="match status" value="1"/>
</dbReference>
<dbReference type="GO" id="GO:0004672">
    <property type="term" value="F:protein kinase activity"/>
    <property type="evidence" value="ECO:0007669"/>
    <property type="project" value="InterPro"/>
</dbReference>
<dbReference type="PRINTS" id="PR00081">
    <property type="entry name" value="GDHRDH"/>
</dbReference>
<sequence length="1016" mass="107979">MVQELPLQGKMFLITGATDGIGQFTAREVARRGGNVLLHGRTKAKAEAAAEAVRSVAQGRATVEPVAGNLASLAETRRLAEEVKRAHPKLDVLVNNAGIFAGNRRELSEDGYEMTWAVNVLAPFLLGVLLQDAVTGRIVNVSSISAGRDLDWGNLNQERRYSAHDAYSTSKLAMMLITAEQAQRLGSSGPTSNCLDPGTVNTKLLDAGWGPCGIDIEDADDELWLASAPELERVSGQYYVGKRKRSMPAIVRDGAARRRLWELLSHASSHARLSDTCATALRGGIFQPDGHGVIAGDCGVSLRRGRRGQMEDRATCVPYLLGQPSMPMGYYAVFDGHEGAAAAEYASTHLHCLLASRLRSHPRWPDVDRSDVEAALRGAVAEADAALLAAARSADPENPLPDGTTAAWALLQGRDLLAAWLGDSSAVLCRWAGSAPEGGQLAAVALTTDHSPGRPDERARILAAGGTVTTSPDGSRARLDGELAVSRALGDAPYRSRGLIAEPELAPWQTLDAADALLLLASDGVFETLPAEAACQIALAVATGADDLPPTPLVVRPSGNGHTYELTELLAQLPRVRARPGLALHHPALARPLPLPAAGVWGGYERGCQFARGSFGEGFVLKRILGGRGSEAWRSGRREEHFGRLLWPAQARAAAGGGGDGAEHIVRFVESLETGGSLWLVFRDEGLSLHALMYSPAAPRDASGGGTGRTRRGGSTGGGGGAATSAILHPSEWWWQLRQGPGGEETLRSLLKQTLAALAALHAANVTHRDVKPENLLVRPGRGEGGLHLRLIDFGSALDAHAVRALYGVAGPSDAQQTREYAPPEALLGRYWQEGALGLKRTWPYDMWSLGVSWLEIMLATPHVFLASARTRARLFHQLRLGEQAQEDQALALWLRGLMELCLYPPARPPHPGGARTTADAGGEGAATADGEQGAHVLLPWACGDAAVGEQLRARDPAGRGLPSVPAVRLLRALLSWNPGARPTAEQALRHAYFMTPLAEQHGLSCAANRSLEGWC</sequence>
<dbReference type="InterPro" id="IPR000719">
    <property type="entry name" value="Prot_kinase_dom"/>
</dbReference>
<dbReference type="EMBL" id="JALJOU010000058">
    <property type="protein sequence ID" value="KAK9827406.1"/>
    <property type="molecule type" value="Genomic_DNA"/>
</dbReference>
<evidence type="ECO:0000259" key="4">
    <source>
        <dbReference type="PROSITE" id="PS50011"/>
    </source>
</evidence>
<dbReference type="Pfam" id="PF00106">
    <property type="entry name" value="adh_short"/>
    <property type="match status" value="1"/>
</dbReference>
<dbReference type="Gene3D" id="3.60.40.10">
    <property type="entry name" value="PPM-type phosphatase domain"/>
    <property type="match status" value="1"/>
</dbReference>
<dbReference type="PROSITE" id="PS00108">
    <property type="entry name" value="PROTEIN_KINASE_ST"/>
    <property type="match status" value="1"/>
</dbReference>
<dbReference type="PROSITE" id="PS00061">
    <property type="entry name" value="ADH_SHORT"/>
    <property type="match status" value="1"/>
</dbReference>
<evidence type="ECO:0000256" key="2">
    <source>
        <dbReference type="ARBA" id="ARBA00023002"/>
    </source>
</evidence>